<protein>
    <submittedName>
        <fullName evidence="1">Uncharacterized protein</fullName>
    </submittedName>
</protein>
<dbReference type="AlphaFoldDB" id="A0A7M4EXX7"/>
<dbReference type="Proteomes" id="UP000594220">
    <property type="component" value="Unplaced"/>
</dbReference>
<keyword evidence="2" id="KW-1185">Reference proteome</keyword>
<dbReference type="Ensembl" id="ENSCPRT00005018116.1">
    <property type="protein sequence ID" value="ENSCPRP00005015439.1"/>
    <property type="gene ID" value="ENSCPRG00005010829.1"/>
</dbReference>
<evidence type="ECO:0000313" key="2">
    <source>
        <dbReference type="Proteomes" id="UP000594220"/>
    </source>
</evidence>
<organism evidence="1 2">
    <name type="scientific">Crocodylus porosus</name>
    <name type="common">Saltwater crocodile</name>
    <name type="synonym">Estuarine crocodile</name>
    <dbReference type="NCBI Taxonomy" id="8502"/>
    <lineage>
        <taxon>Eukaryota</taxon>
        <taxon>Metazoa</taxon>
        <taxon>Chordata</taxon>
        <taxon>Craniata</taxon>
        <taxon>Vertebrata</taxon>
        <taxon>Euteleostomi</taxon>
        <taxon>Archelosauria</taxon>
        <taxon>Archosauria</taxon>
        <taxon>Crocodylia</taxon>
        <taxon>Longirostres</taxon>
        <taxon>Crocodylidae</taxon>
        <taxon>Crocodylus</taxon>
    </lineage>
</organism>
<evidence type="ECO:0000313" key="1">
    <source>
        <dbReference type="Ensembl" id="ENSCPRP00005015439.1"/>
    </source>
</evidence>
<accession>A0A7M4EXX7</accession>
<reference evidence="1" key="2">
    <citation type="submission" date="2025-09" db="UniProtKB">
        <authorList>
            <consortium name="Ensembl"/>
        </authorList>
    </citation>
    <scope>IDENTIFICATION</scope>
</reference>
<reference evidence="1" key="1">
    <citation type="submission" date="2025-08" db="UniProtKB">
        <authorList>
            <consortium name="Ensembl"/>
        </authorList>
    </citation>
    <scope>IDENTIFICATION</scope>
</reference>
<proteinExistence type="predicted"/>
<sequence length="117" mass="13332">RVGAFSPGCIAQLRIQGKTRLVRHWQQGTPCFLKLPAADSFHDYDLSDPLSYIRDCVKYTLKEKNSIFSLQGKFCLHVNKPKSLRSVSISFLSPGDTHLRTYLKRHFLHTKDEAALA</sequence>
<name>A0A7M4EXX7_CROPO</name>